<dbReference type="WBParaSite" id="TCONS_00004275.p1">
    <property type="protein sequence ID" value="TCONS_00004275.p1"/>
    <property type="gene ID" value="XLOC_001511"/>
</dbReference>
<dbReference type="WBParaSite" id="SSTP_0000539500.1">
    <property type="protein sequence ID" value="SSTP_0000539500.1"/>
    <property type="gene ID" value="SSTP_0000539500"/>
</dbReference>
<reference evidence="2" key="1">
    <citation type="submission" date="2015-08" db="UniProtKB">
        <authorList>
            <consortium name="WormBaseParasite"/>
        </authorList>
    </citation>
    <scope>IDENTIFICATION</scope>
</reference>
<organism evidence="2">
    <name type="scientific">Strongyloides stercoralis</name>
    <name type="common">Threadworm</name>
    <dbReference type="NCBI Taxonomy" id="6248"/>
    <lineage>
        <taxon>Eukaryota</taxon>
        <taxon>Metazoa</taxon>
        <taxon>Ecdysozoa</taxon>
        <taxon>Nematoda</taxon>
        <taxon>Chromadorea</taxon>
        <taxon>Rhabditida</taxon>
        <taxon>Tylenchina</taxon>
        <taxon>Panagrolaimomorpha</taxon>
        <taxon>Strongyloidoidea</taxon>
        <taxon>Strongyloididae</taxon>
        <taxon>Strongyloides</taxon>
    </lineage>
</organism>
<proteinExistence type="predicted"/>
<evidence type="ECO:0000313" key="2">
    <source>
        <dbReference type="WBParaSite" id="SSTP_0000539500.1"/>
    </source>
</evidence>
<keyword evidence="1" id="KW-1185">Reference proteome</keyword>
<name>A0A0K0E7B9_STRER</name>
<evidence type="ECO:0000313" key="3">
    <source>
        <dbReference type="WBParaSite" id="TCONS_00004275.p1"/>
    </source>
</evidence>
<dbReference type="Proteomes" id="UP000035681">
    <property type="component" value="Unplaced"/>
</dbReference>
<sequence>MFQRSMKFSATSSIFLQYFKHIFLTYTMLKLFLLRMDINLSTLTIDELVSLYKNKQLKNQVSNEWDDIILNQLRIVIIYCLTKKKSKNIPKEFLRLDHNGIKNVFIPPIVKGINGVKFLQFIEAWYNYNATNRLYINEILKLVCLDNIVLEQLYSFTKKSIGKMEENGDYKNLNDFQKFLIMLNLEVLNMIEEKKKMNNDV</sequence>
<accession>A0A0K0E7B9</accession>
<dbReference type="AlphaFoldDB" id="A0A0K0E7B9"/>
<protein>
    <submittedName>
        <fullName evidence="2 3">Uncharacterized protein</fullName>
    </submittedName>
</protein>
<evidence type="ECO:0000313" key="1">
    <source>
        <dbReference type="Proteomes" id="UP000035681"/>
    </source>
</evidence>